<comment type="caution">
    <text evidence="7">The sequence shown here is derived from an EMBL/GenBank/DDBJ whole genome shotgun (WGS) entry which is preliminary data.</text>
</comment>
<evidence type="ECO:0000256" key="3">
    <source>
        <dbReference type="ARBA" id="ARBA00023157"/>
    </source>
</evidence>
<dbReference type="PANTHER" id="PTHR11640:SF31">
    <property type="entry name" value="IRREGULAR CHIASM C-ROUGHEST PROTEIN-RELATED"/>
    <property type="match status" value="1"/>
</dbReference>
<reference evidence="7" key="1">
    <citation type="submission" date="2023-10" db="EMBL/GenBank/DDBJ databases">
        <title>Genome assemblies of two species of porcelain crab, Petrolisthes cinctipes and Petrolisthes manimaculis (Anomura: Porcellanidae).</title>
        <authorList>
            <person name="Angst P."/>
        </authorList>
    </citation>
    <scope>NUCLEOTIDE SEQUENCE</scope>
    <source>
        <strain evidence="7">PB745_01</strain>
        <tissue evidence="7">Gill</tissue>
    </source>
</reference>
<proteinExistence type="predicted"/>
<keyword evidence="5" id="KW-0393">Immunoglobulin domain</keyword>
<dbReference type="AlphaFoldDB" id="A0AAE1BHY0"/>
<feature type="domain" description="Ig-like" evidence="6">
    <location>
        <begin position="295"/>
        <end position="390"/>
    </location>
</feature>
<keyword evidence="8" id="KW-1185">Reference proteome</keyword>
<accession>A0AAE1BHY0</accession>
<name>A0AAE1BHY0_PETCI</name>
<evidence type="ECO:0000313" key="8">
    <source>
        <dbReference type="Proteomes" id="UP001286313"/>
    </source>
</evidence>
<dbReference type="Pfam" id="PF08205">
    <property type="entry name" value="C2-set_2"/>
    <property type="match status" value="2"/>
</dbReference>
<dbReference type="GO" id="GO:0005911">
    <property type="term" value="C:cell-cell junction"/>
    <property type="evidence" value="ECO:0007669"/>
    <property type="project" value="TreeGrafter"/>
</dbReference>
<dbReference type="SUPFAM" id="SSF48726">
    <property type="entry name" value="Immunoglobulin"/>
    <property type="match status" value="4"/>
</dbReference>
<dbReference type="Pfam" id="PF13927">
    <property type="entry name" value="Ig_3"/>
    <property type="match status" value="1"/>
</dbReference>
<gene>
    <name evidence="7" type="ORF">Pcinc_043269</name>
</gene>
<dbReference type="InterPro" id="IPR036179">
    <property type="entry name" value="Ig-like_dom_sf"/>
</dbReference>
<dbReference type="InterPro" id="IPR013162">
    <property type="entry name" value="CD80_C2-set"/>
</dbReference>
<evidence type="ECO:0000256" key="4">
    <source>
        <dbReference type="ARBA" id="ARBA00023180"/>
    </source>
</evidence>
<organism evidence="7 8">
    <name type="scientific">Petrolisthes cinctipes</name>
    <name type="common">Flat porcelain crab</name>
    <dbReference type="NCBI Taxonomy" id="88211"/>
    <lineage>
        <taxon>Eukaryota</taxon>
        <taxon>Metazoa</taxon>
        <taxon>Ecdysozoa</taxon>
        <taxon>Arthropoda</taxon>
        <taxon>Crustacea</taxon>
        <taxon>Multicrustacea</taxon>
        <taxon>Malacostraca</taxon>
        <taxon>Eumalacostraca</taxon>
        <taxon>Eucarida</taxon>
        <taxon>Decapoda</taxon>
        <taxon>Pleocyemata</taxon>
        <taxon>Anomura</taxon>
        <taxon>Galatheoidea</taxon>
        <taxon>Porcellanidae</taxon>
        <taxon>Petrolisthes</taxon>
    </lineage>
</organism>
<evidence type="ECO:0000256" key="5">
    <source>
        <dbReference type="ARBA" id="ARBA00023319"/>
    </source>
</evidence>
<dbReference type="GO" id="GO:0098609">
    <property type="term" value="P:cell-cell adhesion"/>
    <property type="evidence" value="ECO:0007669"/>
    <property type="project" value="TreeGrafter"/>
</dbReference>
<sequence>MGVVVLDLGRFLRPQTLFEGFDRAVPGYPRFSYLGSESVGQHHLLVTGVTTTEAGEYQCQVGPGPNSPAIWATANITVLVPPRSVVVEGRSEGERVVVEKGGSLALQCVAGEARPPSTLTWLADGVPLTSGVVEAHRVEGSGRGRGWRVRSELEVRVGAQDDGRRYTCQATHPAITTTPLTTSVTLAVLHAPSPPRISRYRAGQVVTAGQEVRLTCRATDGFPRPVLTWSRNPGPLSPSAIATATAATTAFTAASTLRFTATAKDDGAEYVCSAVNDVLQQPLSTVVTLIVYYPPGEVHIRGPRRVGEGRPLNLTCDTSQSNPPAILLWKIQGERVKGLRETKTRLGSGGWVTTSHLTWHGVRSRQVTEVTVECRAVNPAVDRSVTKTVTIIVTRPAGAPRFGNDMSREYMAGSNLDLTCSSVPPSIRLYKGKEQLPTEVWQEGRIRWGRVRLGLMAADNGAAISCVVSADDDNTTQALTTTATLLVK</sequence>
<dbReference type="PANTHER" id="PTHR11640">
    <property type="entry name" value="NEPHRIN"/>
    <property type="match status" value="1"/>
</dbReference>
<feature type="non-terminal residue" evidence="7">
    <location>
        <position position="1"/>
    </location>
</feature>
<dbReference type="InterPro" id="IPR003599">
    <property type="entry name" value="Ig_sub"/>
</dbReference>
<comment type="subcellular location">
    <subcellularLocation>
        <location evidence="1">Membrane</location>
        <topology evidence="1">Single-pass type I membrane protein</topology>
    </subcellularLocation>
</comment>
<dbReference type="PROSITE" id="PS00290">
    <property type="entry name" value="IG_MHC"/>
    <property type="match status" value="1"/>
</dbReference>
<dbReference type="SMART" id="SM00408">
    <property type="entry name" value="IGc2"/>
    <property type="match status" value="2"/>
</dbReference>
<dbReference type="InterPro" id="IPR007110">
    <property type="entry name" value="Ig-like_dom"/>
</dbReference>
<keyword evidence="2" id="KW-0472">Membrane</keyword>
<dbReference type="InterPro" id="IPR013783">
    <property type="entry name" value="Ig-like_fold"/>
</dbReference>
<evidence type="ECO:0000256" key="2">
    <source>
        <dbReference type="ARBA" id="ARBA00023136"/>
    </source>
</evidence>
<dbReference type="GO" id="GO:0050839">
    <property type="term" value="F:cell adhesion molecule binding"/>
    <property type="evidence" value="ECO:0007669"/>
    <property type="project" value="TreeGrafter"/>
</dbReference>
<dbReference type="PROSITE" id="PS50835">
    <property type="entry name" value="IG_LIKE"/>
    <property type="match status" value="3"/>
</dbReference>
<protein>
    <recommendedName>
        <fullName evidence="6">Ig-like domain-containing protein</fullName>
    </recommendedName>
</protein>
<keyword evidence="3" id="KW-1015">Disulfide bond</keyword>
<dbReference type="GO" id="GO:0005886">
    <property type="term" value="C:plasma membrane"/>
    <property type="evidence" value="ECO:0007669"/>
    <property type="project" value="TreeGrafter"/>
</dbReference>
<dbReference type="CDD" id="cd00096">
    <property type="entry name" value="Ig"/>
    <property type="match status" value="1"/>
</dbReference>
<evidence type="ECO:0000313" key="7">
    <source>
        <dbReference type="EMBL" id="KAK3849999.1"/>
    </source>
</evidence>
<dbReference type="Proteomes" id="UP001286313">
    <property type="component" value="Unassembled WGS sequence"/>
</dbReference>
<dbReference type="InterPro" id="IPR003006">
    <property type="entry name" value="Ig/MHC_CS"/>
</dbReference>
<dbReference type="InterPro" id="IPR051275">
    <property type="entry name" value="Cell_adhesion_signaling"/>
</dbReference>
<keyword evidence="4" id="KW-0325">Glycoprotein</keyword>
<dbReference type="InterPro" id="IPR003598">
    <property type="entry name" value="Ig_sub2"/>
</dbReference>
<dbReference type="Gene3D" id="2.60.40.10">
    <property type="entry name" value="Immunoglobulins"/>
    <property type="match status" value="4"/>
</dbReference>
<evidence type="ECO:0000256" key="1">
    <source>
        <dbReference type="ARBA" id="ARBA00004479"/>
    </source>
</evidence>
<evidence type="ECO:0000259" key="6">
    <source>
        <dbReference type="PROSITE" id="PS50835"/>
    </source>
</evidence>
<feature type="domain" description="Ig-like" evidence="6">
    <location>
        <begin position="195"/>
        <end position="288"/>
    </location>
</feature>
<dbReference type="SMART" id="SM00409">
    <property type="entry name" value="IG"/>
    <property type="match status" value="5"/>
</dbReference>
<feature type="domain" description="Ig-like" evidence="6">
    <location>
        <begin position="82"/>
        <end position="185"/>
    </location>
</feature>
<dbReference type="EMBL" id="JAWQEG010008593">
    <property type="protein sequence ID" value="KAK3849999.1"/>
    <property type="molecule type" value="Genomic_DNA"/>
</dbReference>